<dbReference type="PROSITE" id="PS00092">
    <property type="entry name" value="N6_MTASE"/>
    <property type="match status" value="1"/>
</dbReference>
<dbReference type="InterPro" id="IPR002052">
    <property type="entry name" value="DNA_methylase_N6_adenine_CS"/>
</dbReference>
<dbReference type="InterPro" id="IPR011639">
    <property type="entry name" value="MethylTrfase_TaqI-like_dom"/>
</dbReference>
<evidence type="ECO:0000256" key="4">
    <source>
        <dbReference type="ARBA" id="ARBA00022691"/>
    </source>
</evidence>
<dbReference type="PANTHER" id="PTHR33841">
    <property type="entry name" value="DNA METHYLTRANSFERASE YEEA-RELATED"/>
    <property type="match status" value="1"/>
</dbReference>
<dbReference type="GO" id="GO:0003676">
    <property type="term" value="F:nucleic acid binding"/>
    <property type="evidence" value="ECO:0007669"/>
    <property type="project" value="InterPro"/>
</dbReference>
<dbReference type="EMBL" id="JADIMG010000084">
    <property type="protein sequence ID" value="MBO8460389.1"/>
    <property type="molecule type" value="Genomic_DNA"/>
</dbReference>
<dbReference type="Gene3D" id="3.40.50.150">
    <property type="entry name" value="Vaccinia Virus protein VP39"/>
    <property type="match status" value="1"/>
</dbReference>
<reference evidence="7" key="2">
    <citation type="journal article" date="2021" name="PeerJ">
        <title>Extensive microbial diversity within the chicken gut microbiome revealed by metagenomics and culture.</title>
        <authorList>
            <person name="Gilroy R."/>
            <person name="Ravi A."/>
            <person name="Getino M."/>
            <person name="Pursley I."/>
            <person name="Horton D.L."/>
            <person name="Alikhan N.F."/>
            <person name="Baker D."/>
            <person name="Gharbi K."/>
            <person name="Hall N."/>
            <person name="Watson M."/>
            <person name="Adriaenssens E.M."/>
            <person name="Foster-Nyarko E."/>
            <person name="Jarju S."/>
            <person name="Secka A."/>
            <person name="Antonio M."/>
            <person name="Oren A."/>
            <person name="Chaudhuri R.R."/>
            <person name="La Ragione R."/>
            <person name="Hildebrand F."/>
            <person name="Pallen M.J."/>
        </authorList>
    </citation>
    <scope>NUCLEOTIDE SEQUENCE</scope>
    <source>
        <strain evidence="7">G3-3990</strain>
    </source>
</reference>
<dbReference type="AlphaFoldDB" id="A0A9D9HVG9"/>
<dbReference type="SUPFAM" id="SSF53335">
    <property type="entry name" value="S-adenosyl-L-methionine-dependent methyltransferases"/>
    <property type="match status" value="1"/>
</dbReference>
<dbReference type="Proteomes" id="UP000823641">
    <property type="component" value="Unassembled WGS sequence"/>
</dbReference>
<comment type="caution">
    <text evidence="7">The sequence shown here is derived from an EMBL/GenBank/DDBJ whole genome shotgun (WGS) entry which is preliminary data.</text>
</comment>
<dbReference type="GO" id="GO:0009007">
    <property type="term" value="F:site-specific DNA-methyltransferase (adenine-specific) activity"/>
    <property type="evidence" value="ECO:0007669"/>
    <property type="project" value="UniProtKB-EC"/>
</dbReference>
<dbReference type="PRINTS" id="PR00507">
    <property type="entry name" value="N12N6MTFRASE"/>
</dbReference>
<sequence>MATTYTSDSMRQLFQSPFHLTDWYSFLQHFLNATELKATPEKIIGSHTDNGYYLGCIDTTDSYRIGLFHYPIAHGSVVNKRVGLRNLVKSFINPTWGEFDAALVVFDSGDHWRLSFICDIKGEATSPKRYTYVFGSHELLYKTPIERFRFLQNKGISFENLKTAFSVEALSDEFFDKYREQYADFIQYVTGKRFVKVGNKWQEKVLGSPNASLMRAFGHNEKKIRDYVKKMMGRITFLHFLQRKGWMCGDLNYMQNLFEHSPYQHNFLDAVLEPLFFGILNTPPAQRSALFADYGWDSSLLHEWQDIPYLNGGLFERDEEDEPESRFPAEYFKRLFQFFSEYNFTIDENDPNDAEIGVDPEMLGKIFENLLEDNKDKGAFYTPKEIVRYMCQESLIAYLETNTSITSEKLRKFVLSPEDGAAYIPDSQKARLLRALEEVKICDPAIGSGAFPMGLLNELLHCREALNGEHNNRAEIKKSIIQNNIYGVDIEKGAVDIARLRFWLSIVVDEETPAPLPNFDYKIMQGNSLIESFKGVDLSQLTYEKSSKKDYRQPLIFDDEKNRLQKTVSHLLSTYYSCSDHDRKMKLQQEIANTIKKQLTVQSYDSAILQELQTINLAENDQFFLWHTWFSDVFSREDGKNGFDIVIGNPPYFLYQESHIGEISNLRRDKDYTIAFGGKLNAYKLFIANAIMKLLASNGINCFIFQNSFLGDRQATNLRKYILRNKKIIKIDSFPERDSKKKRVFESVKMSVCISLIQNTKVDSNYIFPIHIWDDKYKSSGLNTSFSLNDIIAIDSVDYTIPRLRPEYKTIVIKLLKKKEVTLKCIEGELNVTFHKKYFGSNVVNPIILKGASIQRYHYTFQMSQGQIDYLEEDKYLSEYGTTDKSTHHKFERIAMQGMTGANDKIRLIMSIVPQGYYLANSCNYILPSQSTDLYCLLGFLNSKTINWFFRCFSTNSNVNGYEVDNFPIPQLSPNAQATISELVKKVIDAKTNSSTDTSAIEKQIDELVYQAYELSKDDIKIIEQ</sequence>
<gene>
    <name evidence="7" type="ORF">IAA73_08675</name>
</gene>
<dbReference type="GO" id="GO:0032259">
    <property type="term" value="P:methylation"/>
    <property type="evidence" value="ECO:0007669"/>
    <property type="project" value="UniProtKB-KW"/>
</dbReference>
<dbReference type="InterPro" id="IPR029063">
    <property type="entry name" value="SAM-dependent_MTases_sf"/>
</dbReference>
<protein>
    <recommendedName>
        <fullName evidence="1">site-specific DNA-methyltransferase (adenine-specific)</fullName>
        <ecNumber evidence="1">2.1.1.72</ecNumber>
    </recommendedName>
</protein>
<dbReference type="InterPro" id="IPR050953">
    <property type="entry name" value="N4_N6_ade-DNA_methylase"/>
</dbReference>
<proteinExistence type="predicted"/>
<keyword evidence="2 7" id="KW-0489">Methyltransferase</keyword>
<comment type="catalytic activity">
    <reaction evidence="5">
        <text>a 2'-deoxyadenosine in DNA + S-adenosyl-L-methionine = an N(6)-methyl-2'-deoxyadenosine in DNA + S-adenosyl-L-homocysteine + H(+)</text>
        <dbReference type="Rhea" id="RHEA:15197"/>
        <dbReference type="Rhea" id="RHEA-COMP:12418"/>
        <dbReference type="Rhea" id="RHEA-COMP:12419"/>
        <dbReference type="ChEBI" id="CHEBI:15378"/>
        <dbReference type="ChEBI" id="CHEBI:57856"/>
        <dbReference type="ChEBI" id="CHEBI:59789"/>
        <dbReference type="ChEBI" id="CHEBI:90615"/>
        <dbReference type="ChEBI" id="CHEBI:90616"/>
        <dbReference type="EC" id="2.1.1.72"/>
    </reaction>
</comment>
<evidence type="ECO:0000256" key="5">
    <source>
        <dbReference type="ARBA" id="ARBA00047942"/>
    </source>
</evidence>
<dbReference type="GO" id="GO:0006304">
    <property type="term" value="P:DNA modification"/>
    <property type="evidence" value="ECO:0007669"/>
    <property type="project" value="InterPro"/>
</dbReference>
<keyword evidence="3" id="KW-0808">Transferase</keyword>
<evidence type="ECO:0000256" key="2">
    <source>
        <dbReference type="ARBA" id="ARBA00022603"/>
    </source>
</evidence>
<dbReference type="EC" id="2.1.1.72" evidence="1"/>
<dbReference type="Pfam" id="PF07669">
    <property type="entry name" value="Eco57I"/>
    <property type="match status" value="1"/>
</dbReference>
<organism evidence="7 8">
    <name type="scientific">Candidatus Gallipaludibacter merdavium</name>
    <dbReference type="NCBI Taxonomy" id="2840839"/>
    <lineage>
        <taxon>Bacteria</taxon>
        <taxon>Pseudomonadati</taxon>
        <taxon>Bacteroidota</taxon>
        <taxon>Bacteroidia</taxon>
        <taxon>Bacteroidales</taxon>
        <taxon>Candidatus Gallipaludibacter</taxon>
    </lineage>
</organism>
<evidence type="ECO:0000256" key="3">
    <source>
        <dbReference type="ARBA" id="ARBA00022679"/>
    </source>
</evidence>
<dbReference type="PANTHER" id="PTHR33841:SF1">
    <property type="entry name" value="DNA METHYLTRANSFERASE A"/>
    <property type="match status" value="1"/>
</dbReference>
<evidence type="ECO:0000256" key="1">
    <source>
        <dbReference type="ARBA" id="ARBA00011900"/>
    </source>
</evidence>
<evidence type="ECO:0000313" key="8">
    <source>
        <dbReference type="Proteomes" id="UP000823641"/>
    </source>
</evidence>
<evidence type="ECO:0000259" key="6">
    <source>
        <dbReference type="Pfam" id="PF07669"/>
    </source>
</evidence>
<accession>A0A9D9HVG9</accession>
<feature type="domain" description="Type II methyltransferase M.TaqI-like" evidence="6">
    <location>
        <begin position="483"/>
        <end position="734"/>
    </location>
</feature>
<reference evidence="7" key="1">
    <citation type="submission" date="2020-10" db="EMBL/GenBank/DDBJ databases">
        <authorList>
            <person name="Gilroy R."/>
        </authorList>
    </citation>
    <scope>NUCLEOTIDE SEQUENCE</scope>
    <source>
        <strain evidence="7">G3-3990</strain>
    </source>
</reference>
<evidence type="ECO:0000313" key="7">
    <source>
        <dbReference type="EMBL" id="MBO8460389.1"/>
    </source>
</evidence>
<keyword evidence="4" id="KW-0949">S-adenosyl-L-methionine</keyword>
<name>A0A9D9HVG9_9BACT</name>